<dbReference type="PANTHER" id="PTHR30347">
    <property type="entry name" value="POTASSIUM CHANNEL RELATED"/>
    <property type="match status" value="1"/>
</dbReference>
<dbReference type="InterPro" id="IPR052702">
    <property type="entry name" value="MscS-like_channel"/>
</dbReference>
<protein>
    <submittedName>
        <fullName evidence="2">IS630 family transposase</fullName>
    </submittedName>
</protein>
<dbReference type="Pfam" id="PF13358">
    <property type="entry name" value="DDE_3"/>
    <property type="match status" value="1"/>
</dbReference>
<dbReference type="SUPFAM" id="SSF46689">
    <property type="entry name" value="Homeodomain-like"/>
    <property type="match status" value="1"/>
</dbReference>
<gene>
    <name evidence="2" type="ORF">KIH39_15105</name>
</gene>
<dbReference type="SUPFAM" id="SSF53098">
    <property type="entry name" value="Ribonuclease H-like"/>
    <property type="match status" value="1"/>
</dbReference>
<sequence>MKVALPILLSDEERQTLTSWSRGRSTPARLVLRAKIILAAAAGVRNKDIAEECGTSKPTVARWRTRFAKLRLAGIERDASRPGRTPAISRKVVEEILRKTTQEKPSGATHWSTRTMAQEVGVSKATVQRVWSSHGLKPHLHKTFKVSNDPQFAEKLWDVVGLYLNPPEHALVLSCDEKSQIQALDRTQKSLPMVPGRCGTLTHDYMRHGTTTLFAALNVAEGIVIGECMPRHRHQEWIKFLKRIETATDPSLDLHLIVDNYATHKHPKVKRWLARHPRFHMHFIPTSSSWMNLVERWFRDLTDKRLRRGTFRSVPQLIQAIEGYIDHHNNTGKGFQWTAKAEAILEKVRRARATLDKTHSV</sequence>
<accession>A0A8E6B1Y9</accession>
<organism evidence="2 3">
    <name type="scientific">Telmatocola sphagniphila</name>
    <dbReference type="NCBI Taxonomy" id="1123043"/>
    <lineage>
        <taxon>Bacteria</taxon>
        <taxon>Pseudomonadati</taxon>
        <taxon>Planctomycetota</taxon>
        <taxon>Planctomycetia</taxon>
        <taxon>Gemmatales</taxon>
        <taxon>Gemmataceae</taxon>
    </lineage>
</organism>
<name>A0A8E6B1Y9_9BACT</name>
<keyword evidence="3" id="KW-1185">Reference proteome</keyword>
<evidence type="ECO:0000313" key="3">
    <source>
        <dbReference type="Proteomes" id="UP000676194"/>
    </source>
</evidence>
<dbReference type="InterPro" id="IPR047655">
    <property type="entry name" value="Transpos_IS630-like"/>
</dbReference>
<evidence type="ECO:0000313" key="2">
    <source>
        <dbReference type="EMBL" id="QVL30181.1"/>
    </source>
</evidence>
<dbReference type="NCBIfam" id="NF033545">
    <property type="entry name" value="transpos_IS630"/>
    <property type="match status" value="1"/>
</dbReference>
<dbReference type="GO" id="GO:0003676">
    <property type="term" value="F:nucleic acid binding"/>
    <property type="evidence" value="ECO:0007669"/>
    <property type="project" value="InterPro"/>
</dbReference>
<dbReference type="RefSeq" id="WP_213494065.1">
    <property type="nucleotide sequence ID" value="NZ_CP074694.1"/>
</dbReference>
<dbReference type="EMBL" id="CP074694">
    <property type="protein sequence ID" value="QVL30181.1"/>
    <property type="molecule type" value="Genomic_DNA"/>
</dbReference>
<dbReference type="InterPro" id="IPR036397">
    <property type="entry name" value="RNaseH_sf"/>
</dbReference>
<dbReference type="PANTHER" id="PTHR30347:SF1">
    <property type="entry name" value="MECHANOSENSITIVE CHANNEL MSCK"/>
    <property type="match status" value="1"/>
</dbReference>
<dbReference type="Proteomes" id="UP000676194">
    <property type="component" value="Chromosome"/>
</dbReference>
<dbReference type="InterPro" id="IPR038717">
    <property type="entry name" value="Tc1-like_DDE_dom"/>
</dbReference>
<dbReference type="KEGG" id="tsph:KIH39_15105"/>
<evidence type="ECO:0000259" key="1">
    <source>
        <dbReference type="Pfam" id="PF13358"/>
    </source>
</evidence>
<dbReference type="Gene3D" id="3.30.420.10">
    <property type="entry name" value="Ribonuclease H-like superfamily/Ribonuclease H"/>
    <property type="match status" value="1"/>
</dbReference>
<dbReference type="InterPro" id="IPR012337">
    <property type="entry name" value="RNaseH-like_sf"/>
</dbReference>
<reference evidence="2" key="1">
    <citation type="submission" date="2021-05" db="EMBL/GenBank/DDBJ databases">
        <title>Complete genome sequence of the cellulolytic planctomycete Telmatocola sphagniphila SP2T and characterization of the first cellulase from planctomycetes.</title>
        <authorList>
            <person name="Rakitin A.L."/>
            <person name="Beletsky A.V."/>
            <person name="Naumoff D.G."/>
            <person name="Kulichevskaya I.S."/>
            <person name="Mardanov A.V."/>
            <person name="Ravin N.V."/>
            <person name="Dedysh S.N."/>
        </authorList>
    </citation>
    <scope>NUCLEOTIDE SEQUENCE</scope>
    <source>
        <strain evidence="2">SP2T</strain>
    </source>
</reference>
<feature type="domain" description="Tc1-like transposase DDE" evidence="1">
    <location>
        <begin position="174"/>
        <end position="318"/>
    </location>
</feature>
<dbReference type="Pfam" id="PF13565">
    <property type="entry name" value="HTH_32"/>
    <property type="match status" value="1"/>
</dbReference>
<dbReference type="AlphaFoldDB" id="A0A8E6B1Y9"/>
<dbReference type="InterPro" id="IPR009057">
    <property type="entry name" value="Homeodomain-like_sf"/>
</dbReference>
<proteinExistence type="predicted"/>